<keyword evidence="4" id="KW-0378">Hydrolase</keyword>
<organism evidence="7 8">
    <name type="scientific">Azospirillum endophyticum</name>
    <dbReference type="NCBI Taxonomy" id="2800326"/>
    <lineage>
        <taxon>Bacteria</taxon>
        <taxon>Pseudomonadati</taxon>
        <taxon>Pseudomonadota</taxon>
        <taxon>Alphaproteobacteria</taxon>
        <taxon>Rhodospirillales</taxon>
        <taxon>Azospirillaceae</taxon>
        <taxon>Azospirillum</taxon>
    </lineage>
</organism>
<accession>A0ABS1EZE8</accession>
<evidence type="ECO:0000259" key="6">
    <source>
        <dbReference type="SMART" id="SM00849"/>
    </source>
</evidence>
<dbReference type="SUPFAM" id="SSF56281">
    <property type="entry name" value="Metallo-hydrolase/oxidoreductase"/>
    <property type="match status" value="1"/>
</dbReference>
<dbReference type="RefSeq" id="WP_200190740.1">
    <property type="nucleotide sequence ID" value="NZ_JAENHM010000013.1"/>
</dbReference>
<protein>
    <submittedName>
        <fullName evidence="7">N-acyl homoserine lactonase family protein</fullName>
    </submittedName>
</protein>
<dbReference type="PANTHER" id="PTHR42978:SF7">
    <property type="entry name" value="METALLO-HYDROLASE RV2300C-RELATED"/>
    <property type="match status" value="1"/>
</dbReference>
<dbReference type="Pfam" id="PF00753">
    <property type="entry name" value="Lactamase_B"/>
    <property type="match status" value="1"/>
</dbReference>
<dbReference type="InterPro" id="IPR001279">
    <property type="entry name" value="Metallo-B-lactamas"/>
</dbReference>
<evidence type="ECO:0000256" key="1">
    <source>
        <dbReference type="ARBA" id="ARBA00001947"/>
    </source>
</evidence>
<evidence type="ECO:0000256" key="4">
    <source>
        <dbReference type="ARBA" id="ARBA00022801"/>
    </source>
</evidence>
<dbReference type="EMBL" id="JAENHM010000013">
    <property type="protein sequence ID" value="MBK1836543.1"/>
    <property type="molecule type" value="Genomic_DNA"/>
</dbReference>
<keyword evidence="8" id="KW-1185">Reference proteome</keyword>
<dbReference type="SMART" id="SM00849">
    <property type="entry name" value="Lactamase_B"/>
    <property type="match status" value="1"/>
</dbReference>
<feature type="domain" description="Metallo-beta-lactamase" evidence="6">
    <location>
        <begin position="42"/>
        <end position="242"/>
    </location>
</feature>
<sequence>MPNRSEPEPYEVYALRYAEIGDRTVHENFLRRDQHDGPMPLDFFIWIVRNEDRTILVDTGFGERTSRSRSRGLLHHPVEALRAVGVPAEEVRHIILTHLHYDHAGNLECFPNATLHVQDAEVAFATGRCMCHRLMRFPYEVEDVVEVVRCTYAGRTVFTDGDATLFDGVSVHLLPGHSRGLQAVSVRTKRGTIVLASDASHFYANYESGNPFPLVVDTEDMLESQRRLSELCDGPNHIIPGHDPLVRRRYPARLVNGIELIALHEEPDMAGGKANAS</sequence>
<evidence type="ECO:0000313" key="7">
    <source>
        <dbReference type="EMBL" id="MBK1836543.1"/>
    </source>
</evidence>
<reference evidence="8" key="1">
    <citation type="submission" date="2021-01" db="EMBL/GenBank/DDBJ databases">
        <title>Genome public.</title>
        <authorList>
            <person name="Liu C."/>
            <person name="Sun Q."/>
        </authorList>
    </citation>
    <scope>NUCLEOTIDE SEQUENCE [LARGE SCALE GENOMIC DNA]</scope>
    <source>
        <strain evidence="8">YIM B02556</strain>
    </source>
</reference>
<keyword evidence="3" id="KW-0479">Metal-binding</keyword>
<dbReference type="CDD" id="cd07729">
    <property type="entry name" value="AHL_lactonase_MBL-fold"/>
    <property type="match status" value="1"/>
</dbReference>
<comment type="similarity">
    <text evidence="2">Belongs to the metallo-beta-lactamase superfamily.</text>
</comment>
<evidence type="ECO:0000256" key="5">
    <source>
        <dbReference type="ARBA" id="ARBA00022833"/>
    </source>
</evidence>
<dbReference type="InterPro" id="IPR051013">
    <property type="entry name" value="MBL_superfamily_lactonases"/>
</dbReference>
<evidence type="ECO:0000256" key="2">
    <source>
        <dbReference type="ARBA" id="ARBA00007749"/>
    </source>
</evidence>
<dbReference type="InterPro" id="IPR036866">
    <property type="entry name" value="RibonucZ/Hydroxyglut_hydro"/>
</dbReference>
<gene>
    <name evidence="7" type="ORF">JHL17_03890</name>
</gene>
<name>A0ABS1EZE8_9PROT</name>
<comment type="cofactor">
    <cofactor evidence="1">
        <name>Zn(2+)</name>
        <dbReference type="ChEBI" id="CHEBI:29105"/>
    </cofactor>
</comment>
<dbReference type="PANTHER" id="PTHR42978">
    <property type="entry name" value="QUORUM-QUENCHING LACTONASE YTNP-RELATED-RELATED"/>
    <property type="match status" value="1"/>
</dbReference>
<dbReference type="Proteomes" id="UP000652760">
    <property type="component" value="Unassembled WGS sequence"/>
</dbReference>
<dbReference type="Gene3D" id="3.60.15.10">
    <property type="entry name" value="Ribonuclease Z/Hydroxyacylglutathione hydrolase-like"/>
    <property type="match status" value="1"/>
</dbReference>
<evidence type="ECO:0000313" key="8">
    <source>
        <dbReference type="Proteomes" id="UP000652760"/>
    </source>
</evidence>
<keyword evidence="5" id="KW-0862">Zinc</keyword>
<proteinExistence type="inferred from homology"/>
<evidence type="ECO:0000256" key="3">
    <source>
        <dbReference type="ARBA" id="ARBA00022723"/>
    </source>
</evidence>
<comment type="caution">
    <text evidence="7">The sequence shown here is derived from an EMBL/GenBank/DDBJ whole genome shotgun (WGS) entry which is preliminary data.</text>
</comment>